<comment type="caution">
    <text evidence="2">The sequence shown here is derived from an EMBL/GenBank/DDBJ whole genome shotgun (WGS) entry which is preliminary data.</text>
</comment>
<feature type="region of interest" description="Disordered" evidence="1">
    <location>
        <begin position="145"/>
        <end position="229"/>
    </location>
</feature>
<organism evidence="2 3">
    <name type="scientific">Nitzschia inconspicua</name>
    <dbReference type="NCBI Taxonomy" id="303405"/>
    <lineage>
        <taxon>Eukaryota</taxon>
        <taxon>Sar</taxon>
        <taxon>Stramenopiles</taxon>
        <taxon>Ochrophyta</taxon>
        <taxon>Bacillariophyta</taxon>
        <taxon>Bacillariophyceae</taxon>
        <taxon>Bacillariophycidae</taxon>
        <taxon>Bacillariales</taxon>
        <taxon>Bacillariaceae</taxon>
        <taxon>Nitzschia</taxon>
    </lineage>
</organism>
<sequence>MEFEEVFTSPFTSQTTCYSASYSSDGSTTQQSFQAHEKRIHFATESHVLSVNVRESDGQEIRPYSRLVSRDSSRLICVGYSRTEKKSTDGKDVVLEAMALVNTIHVNEEILFQEESSTQHLLQPSFSNATEKDYDAASVVSQTDASSTAGAGVNRNLIQQTSPLNHRRVSSTASAMTTSSATGTVSTSSKSRHHKSTSEISTSSSINSHSDREGGPNHNIGTPTSSIQSRNMIGSENATTAADPSASSNKDEAKKLLRDSKARLILSQESHTVANPEDTPRPHYFSTLLDFRPLNPCIAVWNLETNTQVTGVFVGSADDASVRFYAPSVSNPRSLVSTPLPDEHFLVEAPVMALDFYEVQWPEFTMCTLAMGCQDGTIQLVTWECSINGSTDLFHNASSHRVIVDGPLVCIKLDYNDSTSLRVTVGSLCGYVCQLFCKQVGNNSSSSELEGPFLVAQDLWNSLLDEEDSVLAVDAIDNFVAVGTQVGRCILYATRDSENYFPVWQCLLPYSTHDIRILKGDDEGKMSIAVTTRRSFHLFRVTRGSVGWINKPSKKIYHADIAGTRLLDMLKAVRERNKNEDNANKMIVAATVEDILNRVVDTIPEPKTETPTDIQQENLVTSIVTNTLEELLNRVDLRINMSDHTARNVSERSFSSRGPQLEYSSSEDDGDLVVQPDMTTSSDPLSSNTIIETVSSSEGATPGEDDGAIQNGAMSSIEPSRTEEEYVLVDAPMEEEKD</sequence>
<name>A0A9K3KR92_9STRA</name>
<reference evidence="2" key="1">
    <citation type="journal article" date="2021" name="Sci. Rep.">
        <title>Diploid genomic architecture of Nitzschia inconspicua, an elite biomass production diatom.</title>
        <authorList>
            <person name="Oliver A."/>
            <person name="Podell S."/>
            <person name="Pinowska A."/>
            <person name="Traller J.C."/>
            <person name="Smith S.R."/>
            <person name="McClure R."/>
            <person name="Beliaev A."/>
            <person name="Bohutskyi P."/>
            <person name="Hill E.A."/>
            <person name="Rabines A."/>
            <person name="Zheng H."/>
            <person name="Allen L.Z."/>
            <person name="Kuo A."/>
            <person name="Grigoriev I.V."/>
            <person name="Allen A.E."/>
            <person name="Hazlebeck D."/>
            <person name="Allen E.E."/>
        </authorList>
    </citation>
    <scope>NUCLEOTIDE SEQUENCE</scope>
    <source>
        <strain evidence="2">Hildebrandi</strain>
    </source>
</reference>
<keyword evidence="3" id="KW-1185">Reference proteome</keyword>
<dbReference type="EMBL" id="JAGRRH010000020">
    <property type="protein sequence ID" value="KAG7348022.1"/>
    <property type="molecule type" value="Genomic_DNA"/>
</dbReference>
<dbReference type="Proteomes" id="UP000693970">
    <property type="component" value="Unassembled WGS sequence"/>
</dbReference>
<evidence type="ECO:0000313" key="3">
    <source>
        <dbReference type="Proteomes" id="UP000693970"/>
    </source>
</evidence>
<accession>A0A9K3KR92</accession>
<feature type="compositionally biased region" description="Polar residues" evidence="1">
    <location>
        <begin position="219"/>
        <end position="229"/>
    </location>
</feature>
<feature type="region of interest" description="Disordered" evidence="1">
    <location>
        <begin position="646"/>
        <end position="738"/>
    </location>
</feature>
<protein>
    <submittedName>
        <fullName evidence="2">Uncharacterized protein</fullName>
    </submittedName>
</protein>
<evidence type="ECO:0000256" key="1">
    <source>
        <dbReference type="SAM" id="MobiDB-lite"/>
    </source>
</evidence>
<proteinExistence type="predicted"/>
<feature type="compositionally biased region" description="Polar residues" evidence="1">
    <location>
        <begin position="651"/>
        <end position="664"/>
    </location>
</feature>
<dbReference type="OrthoDB" id="49567at2759"/>
<evidence type="ECO:0000313" key="2">
    <source>
        <dbReference type="EMBL" id="KAG7348022.1"/>
    </source>
</evidence>
<gene>
    <name evidence="2" type="ORF">IV203_016727</name>
</gene>
<feature type="compositionally biased region" description="Polar residues" evidence="1">
    <location>
        <begin position="677"/>
        <end position="699"/>
    </location>
</feature>
<feature type="compositionally biased region" description="Low complexity" evidence="1">
    <location>
        <begin position="170"/>
        <end position="189"/>
    </location>
</feature>
<feature type="compositionally biased region" description="Low complexity" evidence="1">
    <location>
        <begin position="198"/>
        <end position="208"/>
    </location>
</feature>
<dbReference type="AlphaFoldDB" id="A0A9K3KR92"/>
<reference evidence="2" key="2">
    <citation type="submission" date="2021-04" db="EMBL/GenBank/DDBJ databases">
        <authorList>
            <person name="Podell S."/>
        </authorList>
    </citation>
    <scope>NUCLEOTIDE SEQUENCE</scope>
    <source>
        <strain evidence="2">Hildebrandi</strain>
    </source>
</reference>